<dbReference type="InterPro" id="IPR001202">
    <property type="entry name" value="WW_dom"/>
</dbReference>
<dbReference type="CDD" id="cd00201">
    <property type="entry name" value="WW"/>
    <property type="match status" value="1"/>
</dbReference>
<dbReference type="OrthoDB" id="2530521at2759"/>
<dbReference type="SMART" id="SM00456">
    <property type="entry name" value="WW"/>
    <property type="match status" value="1"/>
</dbReference>
<sequence length="252" mass="26895">MADFAPPSGPPPPHVPAGWKAVWNESYKEWFYVNTYTKQSTWEKPTEPAHPPGDAPPPGAPPGYDHSSSRPPVPEKSGLQTNNPYHQPGQGGLTEDERLARKLQEEENARAGTANRGAADDFYHSGSSGAPSYGQGASPYGQQPASPSTAQLPPREEKKGLFSKLGSKFGGGGAQRPPQQQYGQSQYGPGYGGYPPQQYGGCVMIAVESYPSATALTVTLIRYQGGYPPQQVPGLVMNAHYTRANQPDSPTA</sequence>
<feature type="domain" description="WW" evidence="2">
    <location>
        <begin position="13"/>
        <end position="47"/>
    </location>
</feature>
<dbReference type="Pfam" id="PF00397">
    <property type="entry name" value="WW"/>
    <property type="match status" value="1"/>
</dbReference>
<organism evidence="3 4">
    <name type="scientific">Baudoinia panamericana (strain UAMH 10762)</name>
    <name type="common">Angels' share fungus</name>
    <name type="synonym">Baudoinia compniacensis (strain UAMH 10762)</name>
    <dbReference type="NCBI Taxonomy" id="717646"/>
    <lineage>
        <taxon>Eukaryota</taxon>
        <taxon>Fungi</taxon>
        <taxon>Dikarya</taxon>
        <taxon>Ascomycota</taxon>
        <taxon>Pezizomycotina</taxon>
        <taxon>Dothideomycetes</taxon>
        <taxon>Dothideomycetidae</taxon>
        <taxon>Mycosphaerellales</taxon>
        <taxon>Teratosphaeriaceae</taxon>
        <taxon>Baudoinia</taxon>
    </lineage>
</organism>
<dbReference type="AlphaFoldDB" id="M2LPS6"/>
<dbReference type="SUPFAM" id="SSF51045">
    <property type="entry name" value="WW domain"/>
    <property type="match status" value="1"/>
</dbReference>
<name>M2LPS6_BAUPA</name>
<dbReference type="EMBL" id="KB445555">
    <property type="protein sequence ID" value="EMC96407.1"/>
    <property type="molecule type" value="Genomic_DNA"/>
</dbReference>
<evidence type="ECO:0000256" key="1">
    <source>
        <dbReference type="SAM" id="MobiDB-lite"/>
    </source>
</evidence>
<keyword evidence="4" id="KW-1185">Reference proteome</keyword>
<feature type="compositionally biased region" description="Low complexity" evidence="1">
    <location>
        <begin position="175"/>
        <end position="193"/>
    </location>
</feature>
<dbReference type="HOGENOM" id="CLU_060150_0_0_1"/>
<dbReference type="PROSITE" id="PS50020">
    <property type="entry name" value="WW_DOMAIN_2"/>
    <property type="match status" value="1"/>
</dbReference>
<dbReference type="GeneID" id="19114696"/>
<protein>
    <recommendedName>
        <fullName evidence="2">WW domain-containing protein</fullName>
    </recommendedName>
</protein>
<dbReference type="OMA" id="EINDHEQ"/>
<dbReference type="InterPro" id="IPR036020">
    <property type="entry name" value="WW_dom_sf"/>
</dbReference>
<accession>M2LPS6</accession>
<dbReference type="STRING" id="717646.M2LPS6"/>
<dbReference type="PROSITE" id="PS01159">
    <property type="entry name" value="WW_DOMAIN_1"/>
    <property type="match status" value="1"/>
</dbReference>
<evidence type="ECO:0000313" key="4">
    <source>
        <dbReference type="Proteomes" id="UP000011761"/>
    </source>
</evidence>
<dbReference type="RefSeq" id="XP_007676498.1">
    <property type="nucleotide sequence ID" value="XM_007678308.1"/>
</dbReference>
<feature type="compositionally biased region" description="Pro residues" evidence="1">
    <location>
        <begin position="48"/>
        <end position="61"/>
    </location>
</feature>
<dbReference type="eggNOG" id="ENOG502S4J9">
    <property type="taxonomic scope" value="Eukaryota"/>
</dbReference>
<proteinExistence type="predicted"/>
<feature type="region of interest" description="Disordered" evidence="1">
    <location>
        <begin position="40"/>
        <end position="193"/>
    </location>
</feature>
<dbReference type="Proteomes" id="UP000011761">
    <property type="component" value="Unassembled WGS sequence"/>
</dbReference>
<feature type="compositionally biased region" description="Polar residues" evidence="1">
    <location>
        <begin position="140"/>
        <end position="151"/>
    </location>
</feature>
<evidence type="ECO:0000313" key="3">
    <source>
        <dbReference type="EMBL" id="EMC96407.1"/>
    </source>
</evidence>
<gene>
    <name evidence="3" type="ORF">BAUCODRAFT_473428</name>
</gene>
<reference evidence="3 4" key="1">
    <citation type="journal article" date="2012" name="PLoS Pathog.">
        <title>Diverse lifestyles and strategies of plant pathogenesis encoded in the genomes of eighteen Dothideomycetes fungi.</title>
        <authorList>
            <person name="Ohm R.A."/>
            <person name="Feau N."/>
            <person name="Henrissat B."/>
            <person name="Schoch C.L."/>
            <person name="Horwitz B.A."/>
            <person name="Barry K.W."/>
            <person name="Condon B.J."/>
            <person name="Copeland A.C."/>
            <person name="Dhillon B."/>
            <person name="Glaser F."/>
            <person name="Hesse C.N."/>
            <person name="Kosti I."/>
            <person name="LaButti K."/>
            <person name="Lindquist E.A."/>
            <person name="Lucas S."/>
            <person name="Salamov A.A."/>
            <person name="Bradshaw R.E."/>
            <person name="Ciuffetti L."/>
            <person name="Hamelin R.C."/>
            <person name="Kema G.H.J."/>
            <person name="Lawrence C."/>
            <person name="Scott J.A."/>
            <person name="Spatafora J.W."/>
            <person name="Turgeon B.G."/>
            <person name="de Wit P.J.G.M."/>
            <person name="Zhong S."/>
            <person name="Goodwin S.B."/>
            <person name="Grigoriev I.V."/>
        </authorList>
    </citation>
    <scope>NUCLEOTIDE SEQUENCE [LARGE SCALE GENOMIC DNA]</scope>
    <source>
        <strain evidence="3 4">UAMH 10762</strain>
    </source>
</reference>
<evidence type="ECO:0000259" key="2">
    <source>
        <dbReference type="PROSITE" id="PS50020"/>
    </source>
</evidence>
<feature type="compositionally biased region" description="Basic and acidic residues" evidence="1">
    <location>
        <begin position="95"/>
        <end position="109"/>
    </location>
</feature>
<dbReference type="KEGG" id="bcom:BAUCODRAFT_473428"/>
<dbReference type="Gene3D" id="2.20.70.10">
    <property type="match status" value="1"/>
</dbReference>